<dbReference type="InterPro" id="IPR024445">
    <property type="entry name" value="Tnp_ISXO2-like"/>
</dbReference>
<name>A0A0L7LQ14_OPEBR</name>
<reference evidence="2 3" key="1">
    <citation type="journal article" date="2015" name="Genome Biol. Evol.">
        <title>The genome of winter moth (Operophtera brumata) provides a genomic perspective on sexual dimorphism and phenology.</title>
        <authorList>
            <person name="Derks M.F."/>
            <person name="Smit S."/>
            <person name="Salis L."/>
            <person name="Schijlen E."/>
            <person name="Bossers A."/>
            <person name="Mateman C."/>
            <person name="Pijl A.S."/>
            <person name="de Ridder D."/>
            <person name="Groenen M.A."/>
            <person name="Visser M.E."/>
            <person name="Megens H.J."/>
        </authorList>
    </citation>
    <scope>NUCLEOTIDE SEQUENCE [LARGE SCALE GENOMIC DNA]</scope>
    <source>
        <strain evidence="2">WM2013NL</strain>
        <tissue evidence="2">Head and thorax</tissue>
    </source>
</reference>
<sequence>MWNLVRVYRQLGTREQVVAFAEERGRRVEGHWILGMIQDQSEDLRLEVCKDNVRSAEVLVPLIKKHVAEGTTIHTDFWRAFDCLEGHGFIHGKVNHSDSNNPFVAEDGTRTQRI</sequence>
<evidence type="ECO:0000313" key="3">
    <source>
        <dbReference type="Proteomes" id="UP000037510"/>
    </source>
</evidence>
<dbReference type="EMBL" id="JTDY01000362">
    <property type="protein sequence ID" value="KOB77535.1"/>
    <property type="molecule type" value="Genomic_DNA"/>
</dbReference>
<proteinExistence type="predicted"/>
<comment type="caution">
    <text evidence="2">The sequence shown here is derived from an EMBL/GenBank/DDBJ whole genome shotgun (WGS) entry which is preliminary data.</text>
</comment>
<gene>
    <name evidence="2" type="ORF">OBRU01_03892</name>
</gene>
<accession>A0A0L7LQ14</accession>
<dbReference type="STRING" id="104452.A0A0L7LQ14"/>
<protein>
    <recommendedName>
        <fullName evidence="1">ISXO2-like transposase domain-containing protein</fullName>
    </recommendedName>
</protein>
<dbReference type="PANTHER" id="PTHR47163:SF2">
    <property type="entry name" value="SI:DKEY-17M8.2"/>
    <property type="match status" value="1"/>
</dbReference>
<dbReference type="InterPro" id="IPR053164">
    <property type="entry name" value="IS1016-like_transposase"/>
</dbReference>
<evidence type="ECO:0000313" key="2">
    <source>
        <dbReference type="EMBL" id="KOB77535.1"/>
    </source>
</evidence>
<evidence type="ECO:0000259" key="1">
    <source>
        <dbReference type="Pfam" id="PF12762"/>
    </source>
</evidence>
<dbReference type="Pfam" id="PF12762">
    <property type="entry name" value="DDE_Tnp_IS1595"/>
    <property type="match status" value="1"/>
</dbReference>
<feature type="domain" description="ISXO2-like transposase" evidence="1">
    <location>
        <begin position="21"/>
        <end position="102"/>
    </location>
</feature>
<dbReference type="PANTHER" id="PTHR47163">
    <property type="entry name" value="DDE_TNP_IS1595 DOMAIN-CONTAINING PROTEIN"/>
    <property type="match status" value="1"/>
</dbReference>
<dbReference type="Proteomes" id="UP000037510">
    <property type="component" value="Unassembled WGS sequence"/>
</dbReference>
<dbReference type="AlphaFoldDB" id="A0A0L7LQ14"/>
<organism evidence="2 3">
    <name type="scientific">Operophtera brumata</name>
    <name type="common">Winter moth</name>
    <name type="synonym">Phalaena brumata</name>
    <dbReference type="NCBI Taxonomy" id="104452"/>
    <lineage>
        <taxon>Eukaryota</taxon>
        <taxon>Metazoa</taxon>
        <taxon>Ecdysozoa</taxon>
        <taxon>Arthropoda</taxon>
        <taxon>Hexapoda</taxon>
        <taxon>Insecta</taxon>
        <taxon>Pterygota</taxon>
        <taxon>Neoptera</taxon>
        <taxon>Endopterygota</taxon>
        <taxon>Lepidoptera</taxon>
        <taxon>Glossata</taxon>
        <taxon>Ditrysia</taxon>
        <taxon>Geometroidea</taxon>
        <taxon>Geometridae</taxon>
        <taxon>Larentiinae</taxon>
        <taxon>Operophtera</taxon>
    </lineage>
</organism>
<keyword evidence="3" id="KW-1185">Reference proteome</keyword>